<organism evidence="5 6">
    <name type="scientific">Vibrio aquimaris</name>
    <dbReference type="NCBI Taxonomy" id="2587862"/>
    <lineage>
        <taxon>Bacteria</taxon>
        <taxon>Pseudomonadati</taxon>
        <taxon>Pseudomonadota</taxon>
        <taxon>Gammaproteobacteria</taxon>
        <taxon>Vibrionales</taxon>
        <taxon>Vibrionaceae</taxon>
        <taxon>Vibrio</taxon>
    </lineage>
</organism>
<dbReference type="GO" id="GO:0071111">
    <property type="term" value="F:cyclic-guanylate-specific phosphodiesterase activity"/>
    <property type="evidence" value="ECO:0007669"/>
    <property type="project" value="UniProtKB-EC"/>
</dbReference>
<dbReference type="InterPro" id="IPR035919">
    <property type="entry name" value="EAL_sf"/>
</dbReference>
<proteinExistence type="predicted"/>
<feature type="domain" description="GGDEF" evidence="4">
    <location>
        <begin position="272"/>
        <end position="404"/>
    </location>
</feature>
<dbReference type="Gene3D" id="3.30.70.270">
    <property type="match status" value="1"/>
</dbReference>
<dbReference type="Gene3D" id="6.10.340.10">
    <property type="match status" value="1"/>
</dbReference>
<dbReference type="PROSITE" id="PS50887">
    <property type="entry name" value="GGDEF"/>
    <property type="match status" value="1"/>
</dbReference>
<dbReference type="SMART" id="SM00052">
    <property type="entry name" value="EAL"/>
    <property type="match status" value="1"/>
</dbReference>
<dbReference type="SMART" id="SM00267">
    <property type="entry name" value="GGDEF"/>
    <property type="match status" value="1"/>
</dbReference>
<comment type="cofactor">
    <cofactor evidence="1">
        <name>Mg(2+)</name>
        <dbReference type="ChEBI" id="CHEBI:18420"/>
    </cofactor>
</comment>
<evidence type="ECO:0000313" key="6">
    <source>
        <dbReference type="Proteomes" id="UP000326936"/>
    </source>
</evidence>
<evidence type="ECO:0000259" key="3">
    <source>
        <dbReference type="PROSITE" id="PS50883"/>
    </source>
</evidence>
<dbReference type="FunFam" id="3.30.70.270:FF:000001">
    <property type="entry name" value="Diguanylate cyclase domain protein"/>
    <property type="match status" value="1"/>
</dbReference>
<dbReference type="KEGG" id="vaq:FIV01_12055"/>
<dbReference type="InterPro" id="IPR001633">
    <property type="entry name" value="EAL_dom"/>
</dbReference>
<dbReference type="Pfam" id="PF00563">
    <property type="entry name" value="EAL"/>
    <property type="match status" value="1"/>
</dbReference>
<dbReference type="RefSeq" id="WP_152431197.1">
    <property type="nucleotide sequence ID" value="NZ_CBCSDK010000001.1"/>
</dbReference>
<dbReference type="EMBL" id="CP045350">
    <property type="protein sequence ID" value="QFT27163.1"/>
    <property type="molecule type" value="Genomic_DNA"/>
</dbReference>
<dbReference type="Gene3D" id="3.20.20.450">
    <property type="entry name" value="EAL domain"/>
    <property type="match status" value="1"/>
</dbReference>
<dbReference type="NCBIfam" id="TIGR00254">
    <property type="entry name" value="GGDEF"/>
    <property type="match status" value="1"/>
</dbReference>
<keyword evidence="2" id="KW-1133">Transmembrane helix</keyword>
<dbReference type="Pfam" id="PF00990">
    <property type="entry name" value="GGDEF"/>
    <property type="match status" value="1"/>
</dbReference>
<dbReference type="SUPFAM" id="SSF141868">
    <property type="entry name" value="EAL domain-like"/>
    <property type="match status" value="1"/>
</dbReference>
<name>A0A5P9CMJ0_9VIBR</name>
<keyword evidence="5" id="KW-0378">Hydrolase</keyword>
<dbReference type="SUPFAM" id="SSF158472">
    <property type="entry name" value="HAMP domain-like"/>
    <property type="match status" value="1"/>
</dbReference>
<dbReference type="PROSITE" id="PS50883">
    <property type="entry name" value="EAL"/>
    <property type="match status" value="1"/>
</dbReference>
<evidence type="ECO:0000256" key="1">
    <source>
        <dbReference type="ARBA" id="ARBA00001946"/>
    </source>
</evidence>
<dbReference type="InterPro" id="IPR000160">
    <property type="entry name" value="GGDEF_dom"/>
</dbReference>
<feature type="transmembrane region" description="Helical" evidence="2">
    <location>
        <begin position="18"/>
        <end position="36"/>
    </location>
</feature>
<accession>A0A5P9CMJ0</accession>
<dbReference type="PANTHER" id="PTHR33121:SF70">
    <property type="entry name" value="SIGNALING PROTEIN YKOW"/>
    <property type="match status" value="1"/>
</dbReference>
<dbReference type="SUPFAM" id="SSF55073">
    <property type="entry name" value="Nucleotide cyclase"/>
    <property type="match status" value="1"/>
</dbReference>
<dbReference type="InterPro" id="IPR043128">
    <property type="entry name" value="Rev_trsase/Diguanyl_cyclase"/>
</dbReference>
<keyword evidence="6" id="KW-1185">Reference proteome</keyword>
<dbReference type="InterPro" id="IPR050706">
    <property type="entry name" value="Cyclic-di-GMP_PDE-like"/>
</dbReference>
<sequence length="683" mass="77229">MPASKRINSLAFRQAKTVFLVSVILGIIFSLYQILVDLHQEHKRIEEHYQFKLLQNYSNASQAAYHLNQLLAEQVASSLLMDSAIYQVAIVDDFGDVLTEQERNIAMESSFTEALSHYLTPNTPVYQTELHQPNSHVVVGMLSFSVNGANIAKNFIAKTSRILLFDLFRNILLTTILLLFFYQKLSKPLVTLIEWVRSLQNKETEVSMPNLHRDDELGQLATTFHTLWKDREAAEAKLNQLAYYDSLTGLANRSLLLQTLDDVIKKAQQDNTAGVLFYLDLDRFKTINDSLGHTIGDHLIKAIAKRIQAWLADDYTAARIGGDEFAILMPSIHPDKAHETAQQLLALISNPYSIDDHLLYCTTSVGISVFPSVNSTNIDVLRQADTALYRAKVAGRNKYMFYEPEMQAQVESFLEIEKGLHEAINKGQLELYYQPQVSGKQQIVGVEALIRWNHPEKGLLPPGVFMPIAEETGQILQIGNWIIEQALHQYSVWLKQGVLPDTFKRLAINISPLQFAQHSFVEYIHDALAQAGVNGDHIELEITENLLLENVEDAIEKMSKLKEFNLKISIDDFGTGYSSLRYLKHLAADVLKIDRSFVTQVHLDESDQAIVDTIIMTAQRLNLEVIAEGVEEVAELNILRELGCDQFQGYIFDKPLPASELPSRFEANFYPIEGSSIDKVVHK</sequence>
<dbReference type="OrthoDB" id="1316910at2"/>
<gene>
    <name evidence="5" type="primary">gmr3</name>
    <name evidence="5" type="ORF">FIV01_12055</name>
</gene>
<evidence type="ECO:0000259" key="4">
    <source>
        <dbReference type="PROSITE" id="PS50887"/>
    </source>
</evidence>
<dbReference type="CDD" id="cd01949">
    <property type="entry name" value="GGDEF"/>
    <property type="match status" value="1"/>
</dbReference>
<evidence type="ECO:0000313" key="5">
    <source>
        <dbReference type="EMBL" id="QFT27163.1"/>
    </source>
</evidence>
<keyword evidence="2" id="KW-0812">Transmembrane</keyword>
<dbReference type="PANTHER" id="PTHR33121">
    <property type="entry name" value="CYCLIC DI-GMP PHOSPHODIESTERASE PDEF"/>
    <property type="match status" value="1"/>
</dbReference>
<dbReference type="Proteomes" id="UP000326936">
    <property type="component" value="Chromosome"/>
</dbReference>
<dbReference type="InterPro" id="IPR029787">
    <property type="entry name" value="Nucleotide_cyclase"/>
</dbReference>
<dbReference type="EC" id="3.1.4.52" evidence="5"/>
<reference evidence="5 6" key="1">
    <citation type="submission" date="2019-10" db="EMBL/GenBank/DDBJ databases">
        <title>Complete genome sequence of Vibrio sp. strain THAF100, isolated from non-filtered water from the water column of tank 6 of a marine aquarium containing stony-coral fragments. Water maintained at 26 degree C.</title>
        <authorList>
            <person name="Ruckert C."/>
            <person name="Franco A."/>
            <person name="Kalinowski J."/>
            <person name="Glaeser S."/>
        </authorList>
    </citation>
    <scope>NUCLEOTIDE SEQUENCE [LARGE SCALE GENOMIC DNA]</scope>
    <source>
        <strain evidence="5 6">THAF100</strain>
    </source>
</reference>
<dbReference type="AlphaFoldDB" id="A0A5P9CMJ0"/>
<feature type="domain" description="EAL" evidence="3">
    <location>
        <begin position="413"/>
        <end position="669"/>
    </location>
</feature>
<evidence type="ECO:0000256" key="2">
    <source>
        <dbReference type="SAM" id="Phobius"/>
    </source>
</evidence>
<keyword evidence="2" id="KW-0472">Membrane</keyword>
<dbReference type="CDD" id="cd01948">
    <property type="entry name" value="EAL"/>
    <property type="match status" value="1"/>
</dbReference>
<protein>
    <submittedName>
        <fullName evidence="5">Cyclic di-GMP phosphodiesterase Gmr</fullName>
        <ecNumber evidence="5">3.1.4.52</ecNumber>
    </submittedName>
</protein>